<evidence type="ECO:0000313" key="2">
    <source>
        <dbReference type="Proteomes" id="UP000053477"/>
    </source>
</evidence>
<dbReference type="InParanoid" id="A0A0H2R2H5"/>
<dbReference type="AlphaFoldDB" id="A0A0H2R2H5"/>
<proteinExistence type="predicted"/>
<accession>A0A0H2R2H5</accession>
<dbReference type="Proteomes" id="UP000053477">
    <property type="component" value="Unassembled WGS sequence"/>
</dbReference>
<reference evidence="1 2" key="1">
    <citation type="submission" date="2015-04" db="EMBL/GenBank/DDBJ databases">
        <title>Complete genome sequence of Schizopora paradoxa KUC8140, a cosmopolitan wood degrader in East Asia.</title>
        <authorList>
            <consortium name="DOE Joint Genome Institute"/>
            <person name="Min B."/>
            <person name="Park H."/>
            <person name="Jang Y."/>
            <person name="Kim J.-J."/>
            <person name="Kim K.H."/>
            <person name="Pangilinan J."/>
            <person name="Lipzen A."/>
            <person name="Riley R."/>
            <person name="Grigoriev I.V."/>
            <person name="Spatafora J.W."/>
            <person name="Choi I.-G."/>
        </authorList>
    </citation>
    <scope>NUCLEOTIDE SEQUENCE [LARGE SCALE GENOMIC DNA]</scope>
    <source>
        <strain evidence="1 2">KUC8140</strain>
    </source>
</reference>
<sequence>MESEWNERLGVEFIPGTKKQVADSEGVASIIYRTHANLKDGSSWVAIKSSSVRRRYCPEPHDIIKEACVLANISHHNIIEFVGSAKDSTSGTFEV</sequence>
<dbReference type="EMBL" id="KQ086249">
    <property type="protein sequence ID" value="KLO05979.1"/>
    <property type="molecule type" value="Genomic_DNA"/>
</dbReference>
<name>A0A0H2R2H5_9AGAM</name>
<keyword evidence="2" id="KW-1185">Reference proteome</keyword>
<evidence type="ECO:0000313" key="1">
    <source>
        <dbReference type="EMBL" id="KLO05979.1"/>
    </source>
</evidence>
<organism evidence="1 2">
    <name type="scientific">Schizopora paradoxa</name>
    <dbReference type="NCBI Taxonomy" id="27342"/>
    <lineage>
        <taxon>Eukaryota</taxon>
        <taxon>Fungi</taxon>
        <taxon>Dikarya</taxon>
        <taxon>Basidiomycota</taxon>
        <taxon>Agaricomycotina</taxon>
        <taxon>Agaricomycetes</taxon>
        <taxon>Hymenochaetales</taxon>
        <taxon>Schizoporaceae</taxon>
        <taxon>Schizopora</taxon>
    </lineage>
</organism>
<dbReference type="InterPro" id="IPR011009">
    <property type="entry name" value="Kinase-like_dom_sf"/>
</dbReference>
<dbReference type="SUPFAM" id="SSF56112">
    <property type="entry name" value="Protein kinase-like (PK-like)"/>
    <property type="match status" value="1"/>
</dbReference>
<evidence type="ECO:0008006" key="3">
    <source>
        <dbReference type="Google" id="ProtNLM"/>
    </source>
</evidence>
<gene>
    <name evidence="1" type="ORF">SCHPADRAFT_946468</name>
</gene>
<protein>
    <recommendedName>
        <fullName evidence="3">Protein kinase domain-containing protein</fullName>
    </recommendedName>
</protein>